<feature type="region of interest" description="Disordered" evidence="2">
    <location>
        <begin position="1"/>
        <end position="21"/>
    </location>
</feature>
<sequence>MADVAAGPGPEAAARWSKDRISTERNFRARHLLKGQKVEVKAKVPAAAAPASMDAWKSAGQVPGQQVPDKGGMKSASLKDLCPEDKRRIANLIKELARVSEEKEVTEERLKAEQESFEKKIRQLEEQNELIIKEREDILFYLRAGGHGEVTENYVAGCAVVLDMERSAFCNWKGNSVGALEVTLSEQLLLFSLGGQPAVSQAPGQQGKYHHIHVAIHVAKQNRDCELKVALFAVILVGRNGNAAFPLENIQLQEVWDFPFRSLHCQTTQGKQVCTWEGDEGDTPNQQYRECQELLSLYQKYLSEQQEKLTYSLSELEAAKQKEQQMSNHRSLCQPLSSSELDGSYLSIARSQALYKNNRMARGSPTHMPVSQSCRNSHAHRAAAQGHRQEERNEFMMGNGLHGKCNNVVSPTRQKLPPHKKATPAAEQRRNSCPLQTCSFHKKPGSSDHGSFQEGCHVPKMHPGPHCESFACCSCPSQTPGLNGSTDLRPKEMERGKRLSEERRKQLLLQKMELEIEKERLQNLLAKQEAKLLLQQQQLHQSRLDYNRFKGQPPNSEELLIDEVLMRPGGLAPVMNGTCGGLSSPKLSCEDCLSKTSASGRGCNTPGSSGGKKSVGFSAHADDECFGVHTKKETVRPRRGMSSASRKDAATSPGLTGSRKELVTAATSPIQHDTSRYESSLFDLVEAMSPGLQHHYSESHNQSQVLVPQSRRWRKPGWNQSPTCAMNGTMAELEESRILEEIFFI</sequence>
<name>A0AA35PKC7_9SAUR</name>
<feature type="region of interest" description="Disordered" evidence="2">
    <location>
        <begin position="410"/>
        <end position="430"/>
    </location>
</feature>
<evidence type="ECO:0008006" key="5">
    <source>
        <dbReference type="Google" id="ProtNLM"/>
    </source>
</evidence>
<evidence type="ECO:0000313" key="3">
    <source>
        <dbReference type="EMBL" id="CAI5787897.1"/>
    </source>
</evidence>
<dbReference type="AlphaFoldDB" id="A0AA35PKC7"/>
<feature type="coiled-coil region" evidence="1">
    <location>
        <begin position="89"/>
        <end position="134"/>
    </location>
</feature>
<evidence type="ECO:0000256" key="2">
    <source>
        <dbReference type="SAM" id="MobiDB-lite"/>
    </source>
</evidence>
<gene>
    <name evidence="3" type="ORF">PODLI_1B037862</name>
</gene>
<organism evidence="3 4">
    <name type="scientific">Podarcis lilfordi</name>
    <name type="common">Lilford's wall lizard</name>
    <dbReference type="NCBI Taxonomy" id="74358"/>
    <lineage>
        <taxon>Eukaryota</taxon>
        <taxon>Metazoa</taxon>
        <taxon>Chordata</taxon>
        <taxon>Craniata</taxon>
        <taxon>Vertebrata</taxon>
        <taxon>Euteleostomi</taxon>
        <taxon>Lepidosauria</taxon>
        <taxon>Squamata</taxon>
        <taxon>Bifurcata</taxon>
        <taxon>Unidentata</taxon>
        <taxon>Episquamata</taxon>
        <taxon>Laterata</taxon>
        <taxon>Lacertibaenia</taxon>
        <taxon>Lacertidae</taxon>
        <taxon>Podarcis</taxon>
    </lineage>
</organism>
<dbReference type="PANTHER" id="PTHR28375:SF1">
    <property type="entry name" value="PROTEIN HINDERIN"/>
    <property type="match status" value="1"/>
</dbReference>
<evidence type="ECO:0000313" key="4">
    <source>
        <dbReference type="Proteomes" id="UP001178461"/>
    </source>
</evidence>
<feature type="region of interest" description="Disordered" evidence="2">
    <location>
        <begin position="630"/>
        <end position="660"/>
    </location>
</feature>
<feature type="coiled-coil region" evidence="1">
    <location>
        <begin position="497"/>
        <end position="538"/>
    </location>
</feature>
<keyword evidence="1" id="KW-0175">Coiled coil</keyword>
<reference evidence="3" key="1">
    <citation type="submission" date="2022-12" db="EMBL/GenBank/DDBJ databases">
        <authorList>
            <person name="Alioto T."/>
            <person name="Alioto T."/>
            <person name="Gomez Garrido J."/>
        </authorList>
    </citation>
    <scope>NUCLEOTIDE SEQUENCE</scope>
</reference>
<dbReference type="Pfam" id="PF15369">
    <property type="entry name" value="KIAA1328"/>
    <property type="match status" value="2"/>
</dbReference>
<dbReference type="InterPro" id="IPR032736">
    <property type="entry name" value="Hinderin"/>
</dbReference>
<feature type="region of interest" description="Disordered" evidence="2">
    <location>
        <begin position="50"/>
        <end position="78"/>
    </location>
</feature>
<evidence type="ECO:0000256" key="1">
    <source>
        <dbReference type="SAM" id="Coils"/>
    </source>
</evidence>
<dbReference type="Proteomes" id="UP001178461">
    <property type="component" value="Chromosome 11"/>
</dbReference>
<proteinExistence type="predicted"/>
<dbReference type="EMBL" id="OX395136">
    <property type="protein sequence ID" value="CAI5787897.1"/>
    <property type="molecule type" value="Genomic_DNA"/>
</dbReference>
<dbReference type="PANTHER" id="PTHR28375">
    <property type="entry name" value="PROTEIN HINDERIN"/>
    <property type="match status" value="1"/>
</dbReference>
<accession>A0AA35PKC7</accession>
<keyword evidence="4" id="KW-1185">Reference proteome</keyword>
<protein>
    <recommendedName>
        <fullName evidence="5">KIAA1328</fullName>
    </recommendedName>
</protein>